<comment type="cofactor">
    <cofactor evidence="1">
        <name>Mg(2+)</name>
        <dbReference type="ChEBI" id="CHEBI:18420"/>
    </cofactor>
    <text evidence="1">Binds 2 magnesium ions per subunit.</text>
</comment>
<dbReference type="PANTHER" id="PTHR16222">
    <property type="entry name" value="ADP-RIBOSYLGLYCOHYDROLASE"/>
    <property type="match status" value="1"/>
</dbReference>
<feature type="binding site" evidence="1">
    <location>
        <position position="114"/>
    </location>
    <ligand>
        <name>Mg(2+)</name>
        <dbReference type="ChEBI" id="CHEBI:18420"/>
        <label>1</label>
    </ligand>
</feature>
<dbReference type="Pfam" id="PF03747">
    <property type="entry name" value="ADP_ribosyl_GH"/>
    <property type="match status" value="1"/>
</dbReference>
<proteinExistence type="predicted"/>
<dbReference type="InterPro" id="IPR005502">
    <property type="entry name" value="Ribosyl_crysJ1"/>
</dbReference>
<evidence type="ECO:0000313" key="3">
    <source>
        <dbReference type="Proteomes" id="UP000078354"/>
    </source>
</evidence>
<evidence type="ECO:0000313" key="2">
    <source>
        <dbReference type="EMBL" id="ANJ55713.1"/>
    </source>
</evidence>
<dbReference type="Gene3D" id="1.10.4080.10">
    <property type="entry name" value="ADP-ribosylation/Crystallin J1"/>
    <property type="match status" value="1"/>
</dbReference>
<feature type="binding site" evidence="1">
    <location>
        <position position="112"/>
    </location>
    <ligand>
        <name>Mg(2+)</name>
        <dbReference type="ChEBI" id="CHEBI:18420"/>
        <label>1</label>
    </ligand>
</feature>
<gene>
    <name evidence="2" type="ORF">PMA3_11360</name>
</gene>
<dbReference type="SUPFAM" id="SSF101478">
    <property type="entry name" value="ADP-ribosylglycohydrolase"/>
    <property type="match status" value="1"/>
</dbReference>
<sequence>MIDLRSSNEVLAKYIERYDHLLPPPSLQLRQRMDYTLQPDAPRLPNNKPDWLTSRPCSITEEQALDRSKGCLLGLAIGDAVGTTLEFLPRDREAVMDMVGGGPFKLNPGEWTDDTSMALCLADTYLERSDFDFYDYAERLCRWYKNGENSHNGKCFDIGNATRTALEGRLTQGRDWYGNDDPSTAGNGTIIRLAPTAIYRRHSLSATLRESAAQSRVTHKAAEAVNCCELLGAQLHLALNGADKEETLSSMVRALYPRPLIINAGEYKQKTRDQIRSSGYVIDTLEAALWAVWNTDNFKDAILLAANLADDADSVAATTGQIAGALYGVSGMPKEWVSQVVWSERIQGLAQKLFERAPLHDDMDDVIYGGR</sequence>
<dbReference type="InterPro" id="IPR036705">
    <property type="entry name" value="Ribosyl_crysJ1_sf"/>
</dbReference>
<feature type="binding site" evidence="1">
    <location>
        <position position="311"/>
    </location>
    <ligand>
        <name>Mg(2+)</name>
        <dbReference type="ChEBI" id="CHEBI:18420"/>
        <label>1</label>
    </ligand>
</feature>
<dbReference type="AlphaFoldDB" id="A0A191YSF0"/>
<dbReference type="Proteomes" id="UP000078354">
    <property type="component" value="Chromosome"/>
</dbReference>
<dbReference type="InterPro" id="IPR050792">
    <property type="entry name" value="ADP-ribosylglycohydrolase"/>
</dbReference>
<keyword evidence="1" id="KW-0460">Magnesium</keyword>
<dbReference type="RefSeq" id="WP_064677241.1">
    <property type="nucleotide sequence ID" value="NZ_CP014870.1"/>
</dbReference>
<name>A0A191YSF0_9PSED</name>
<feature type="binding site" evidence="1">
    <location>
        <position position="113"/>
    </location>
    <ligand>
        <name>Mg(2+)</name>
        <dbReference type="ChEBI" id="CHEBI:18420"/>
        <label>1</label>
    </ligand>
</feature>
<feature type="binding site" evidence="1">
    <location>
        <position position="314"/>
    </location>
    <ligand>
        <name>Mg(2+)</name>
        <dbReference type="ChEBI" id="CHEBI:18420"/>
        <label>1</label>
    </ligand>
</feature>
<dbReference type="InterPro" id="IPR049650">
    <property type="entry name" value="Tri1-like"/>
</dbReference>
<evidence type="ECO:0000256" key="1">
    <source>
        <dbReference type="PIRSR" id="PIRSR605502-1"/>
    </source>
</evidence>
<dbReference type="NCBIfam" id="NF041672">
    <property type="entry name" value="ADPriboarghdlase"/>
    <property type="match status" value="1"/>
</dbReference>
<dbReference type="KEGG" id="psil:PMA3_11360"/>
<feature type="binding site" evidence="1">
    <location>
        <position position="313"/>
    </location>
    <ligand>
        <name>Mg(2+)</name>
        <dbReference type="ChEBI" id="CHEBI:18420"/>
        <label>1</label>
    </ligand>
</feature>
<dbReference type="STRING" id="1853130.PMA3_11360"/>
<dbReference type="GO" id="GO:0046872">
    <property type="term" value="F:metal ion binding"/>
    <property type="evidence" value="ECO:0007669"/>
    <property type="project" value="UniProtKB-KW"/>
</dbReference>
<dbReference type="PANTHER" id="PTHR16222:SF12">
    <property type="entry name" value="ADP-RIBOSYLGLYCOHYDROLASE-RELATED"/>
    <property type="match status" value="1"/>
</dbReference>
<accession>A0A191YSF0</accession>
<keyword evidence="3" id="KW-1185">Reference proteome</keyword>
<reference evidence="2 3" key="1">
    <citation type="journal article" date="2018" name="Syst. Appl. Microbiol.">
        <title>Pseudomonas silesiensis sp. nov. strain A3T isolated from a biological pesticide sewage treatment plant and analysis of the complete genome sequence.</title>
        <authorList>
            <person name="Kaminski M.A."/>
            <person name="Furmanczyk E.M."/>
            <person name="Sobczak A."/>
            <person name="Dziembowski A."/>
            <person name="Lipinski L."/>
        </authorList>
    </citation>
    <scope>NUCLEOTIDE SEQUENCE [LARGE SCALE GENOMIC DNA]</scope>
    <source>
        <strain evidence="2 3">A3</strain>
    </source>
</reference>
<organism evidence="2 3">
    <name type="scientific">Pseudomonas silesiensis</name>
    <dbReference type="NCBI Taxonomy" id="1853130"/>
    <lineage>
        <taxon>Bacteria</taxon>
        <taxon>Pseudomonadati</taxon>
        <taxon>Pseudomonadota</taxon>
        <taxon>Gammaproteobacteria</taxon>
        <taxon>Pseudomonadales</taxon>
        <taxon>Pseudomonadaceae</taxon>
        <taxon>Pseudomonas</taxon>
    </lineage>
</organism>
<keyword evidence="1" id="KW-0479">Metal-binding</keyword>
<protein>
    <submittedName>
        <fullName evidence="2">ADP-ribosylglycohydrolase</fullName>
    </submittedName>
</protein>
<dbReference type="GO" id="GO:0016787">
    <property type="term" value="F:hydrolase activity"/>
    <property type="evidence" value="ECO:0007669"/>
    <property type="project" value="UniProtKB-KW"/>
</dbReference>
<dbReference type="EMBL" id="CP014870">
    <property type="protein sequence ID" value="ANJ55713.1"/>
    <property type="molecule type" value="Genomic_DNA"/>
</dbReference>